<proteinExistence type="predicted"/>
<feature type="region of interest" description="Disordered" evidence="1">
    <location>
        <begin position="32"/>
        <end position="69"/>
    </location>
</feature>
<accession>A0AA94EFW9</accession>
<dbReference type="InterPro" id="IPR021550">
    <property type="entry name" value="DUF2897"/>
</dbReference>
<name>A0AA94EFW9_9GAMM</name>
<dbReference type="Pfam" id="PF11446">
    <property type="entry name" value="DUF2897"/>
    <property type="match status" value="1"/>
</dbReference>
<dbReference type="AlphaFoldDB" id="A0AA94EFW9"/>
<keyword evidence="2" id="KW-0472">Membrane</keyword>
<organism evidence="3 4">
    <name type="scientific">Idiomarina aquatica</name>
    <dbReference type="NCBI Taxonomy" id="1327752"/>
    <lineage>
        <taxon>Bacteria</taxon>
        <taxon>Pseudomonadati</taxon>
        <taxon>Pseudomonadota</taxon>
        <taxon>Gammaproteobacteria</taxon>
        <taxon>Alteromonadales</taxon>
        <taxon>Idiomarinaceae</taxon>
        <taxon>Idiomarina</taxon>
    </lineage>
</organism>
<keyword evidence="2" id="KW-0812">Transmembrane</keyword>
<evidence type="ECO:0000313" key="3">
    <source>
        <dbReference type="EMBL" id="RUO43345.1"/>
    </source>
</evidence>
<keyword evidence="4" id="KW-1185">Reference proteome</keyword>
<evidence type="ECO:0000256" key="1">
    <source>
        <dbReference type="SAM" id="MobiDB-lite"/>
    </source>
</evidence>
<protein>
    <submittedName>
        <fullName evidence="3">DUF2897 domain-containing protein</fullName>
    </submittedName>
</protein>
<dbReference type="EMBL" id="PIPS01000002">
    <property type="protein sequence ID" value="RUO43345.1"/>
    <property type="molecule type" value="Genomic_DNA"/>
</dbReference>
<dbReference type="RefSeq" id="WP_105306600.1">
    <property type="nucleotide sequence ID" value="NZ_PIPS01000002.1"/>
</dbReference>
<feature type="compositionally biased region" description="Basic and acidic residues" evidence="1">
    <location>
        <begin position="37"/>
        <end position="50"/>
    </location>
</feature>
<gene>
    <name evidence="3" type="ORF">CWE23_08325</name>
</gene>
<dbReference type="Proteomes" id="UP000286680">
    <property type="component" value="Unassembled WGS sequence"/>
</dbReference>
<evidence type="ECO:0000313" key="4">
    <source>
        <dbReference type="Proteomes" id="UP000286680"/>
    </source>
</evidence>
<comment type="caution">
    <text evidence="3">The sequence shown here is derived from an EMBL/GenBank/DDBJ whole genome shotgun (WGS) entry which is preliminary data.</text>
</comment>
<sequence>MDQHLVWLLILLVIGVVVSNLMVLKYTSKFKWPTNKDTNEDNSTDKKTPDNETSSGAENNKPSASDRSQ</sequence>
<evidence type="ECO:0000256" key="2">
    <source>
        <dbReference type="SAM" id="Phobius"/>
    </source>
</evidence>
<feature type="transmembrane region" description="Helical" evidence="2">
    <location>
        <begin position="6"/>
        <end position="24"/>
    </location>
</feature>
<keyword evidence="2" id="KW-1133">Transmembrane helix</keyword>
<reference evidence="4" key="1">
    <citation type="journal article" date="2018" name="Front. Microbiol.">
        <title>Genome-Based Analysis Reveals the Taxonomy and Diversity of the Family Idiomarinaceae.</title>
        <authorList>
            <person name="Liu Y."/>
            <person name="Lai Q."/>
            <person name="Shao Z."/>
        </authorList>
    </citation>
    <scope>NUCLEOTIDE SEQUENCE [LARGE SCALE GENOMIC DNA]</scope>
    <source>
        <strain evidence="4">SN-14</strain>
    </source>
</reference>
<feature type="compositionally biased region" description="Polar residues" evidence="1">
    <location>
        <begin position="51"/>
        <end position="69"/>
    </location>
</feature>